<feature type="compositionally biased region" description="Low complexity" evidence="12">
    <location>
        <begin position="664"/>
        <end position="673"/>
    </location>
</feature>
<feature type="compositionally biased region" description="Gly residues" evidence="12">
    <location>
        <begin position="767"/>
        <end position="777"/>
    </location>
</feature>
<accession>A0A182US71</accession>
<dbReference type="Gene3D" id="2.60.40.2130">
    <property type="entry name" value="F-spondin domain"/>
    <property type="match status" value="1"/>
</dbReference>
<keyword evidence="5" id="KW-0479">Metal-binding</keyword>
<dbReference type="GO" id="GO:0007155">
    <property type="term" value="P:cell adhesion"/>
    <property type="evidence" value="ECO:0007669"/>
    <property type="project" value="UniProtKB-KW"/>
</dbReference>
<dbReference type="InterPro" id="IPR002223">
    <property type="entry name" value="Kunitz_BPTI"/>
</dbReference>
<feature type="compositionally biased region" description="Low complexity" evidence="12">
    <location>
        <begin position="728"/>
        <end position="740"/>
    </location>
</feature>
<dbReference type="InterPro" id="IPR020901">
    <property type="entry name" value="Prtase_inh_Kunz-CS"/>
</dbReference>
<dbReference type="Pfam" id="PF00090">
    <property type="entry name" value="TSP_1"/>
    <property type="match status" value="3"/>
</dbReference>
<reference evidence="16" key="1">
    <citation type="submission" date="2020-05" db="UniProtKB">
        <authorList>
            <consortium name="EnsemblMetazoa"/>
        </authorList>
    </citation>
    <scope>IDENTIFICATION</scope>
    <source>
        <strain evidence="16">MAF</strain>
    </source>
</reference>
<evidence type="ECO:0000256" key="6">
    <source>
        <dbReference type="ARBA" id="ARBA00022729"/>
    </source>
</evidence>
<dbReference type="SUPFAM" id="SSF82895">
    <property type="entry name" value="TSP-1 type 1 repeat"/>
    <property type="match status" value="4"/>
</dbReference>
<keyword evidence="3" id="KW-0964">Secreted</keyword>
<dbReference type="VEuPathDB" id="VectorBase:AMEM21_011673"/>
<evidence type="ECO:0000256" key="4">
    <source>
        <dbReference type="ARBA" id="ARBA00022530"/>
    </source>
</evidence>
<evidence type="ECO:0000256" key="7">
    <source>
        <dbReference type="ARBA" id="ARBA00022737"/>
    </source>
</evidence>
<dbReference type="PROSITE" id="PS50279">
    <property type="entry name" value="BPTI_KUNITZ_2"/>
    <property type="match status" value="1"/>
</dbReference>
<evidence type="ECO:0000313" key="16">
    <source>
        <dbReference type="EnsemblMetazoa" id="AMEM002705-PA"/>
    </source>
</evidence>
<evidence type="ECO:0000256" key="3">
    <source>
        <dbReference type="ARBA" id="ARBA00022525"/>
    </source>
</evidence>
<keyword evidence="7" id="KW-0677">Repeat</keyword>
<dbReference type="VEuPathDB" id="VectorBase:AMEM002705"/>
<dbReference type="PROSITE" id="PS51020">
    <property type="entry name" value="SPONDIN"/>
    <property type="match status" value="1"/>
</dbReference>
<evidence type="ECO:0000259" key="14">
    <source>
        <dbReference type="PROSITE" id="PS51019"/>
    </source>
</evidence>
<feature type="compositionally biased region" description="Low complexity" evidence="12">
    <location>
        <begin position="872"/>
        <end position="884"/>
    </location>
</feature>
<dbReference type="NCBIfam" id="NF038123">
    <property type="entry name" value="NF038123_dom"/>
    <property type="match status" value="1"/>
</dbReference>
<dbReference type="Pfam" id="PF02014">
    <property type="entry name" value="Reeler"/>
    <property type="match status" value="1"/>
</dbReference>
<evidence type="ECO:0000256" key="9">
    <source>
        <dbReference type="ARBA" id="ARBA00023157"/>
    </source>
</evidence>
<dbReference type="InterPro" id="IPR000884">
    <property type="entry name" value="TSP1_rpt"/>
</dbReference>
<dbReference type="InterPro" id="IPR002861">
    <property type="entry name" value="Reeler_dom"/>
</dbReference>
<sequence>MEGLLSYTGVGVRSVRNPSATVDPQRRAFTMSAGSGGLGGTASALLKSPQTALQLLLEEINFQRTKEMRQLLKDDGGFVVLQGTTYWTDLFVRHFLFQSEPEHSIDCDDLLFFVRKKHIKGSSRAMPRYETEIEVFRKDSRKLPIGDPDVDWEETVYLNLVIHQFNYTLTLAICTRTSPKELQVLRRHSQKVYASPSRRKMDTKGDSEEITYPHICFMVDNFDEVFHDILVRDGEMVCVELVATDRDGSVQGVIFLGSIRYDALKKVYDARQSSLGSKVAQRMSFGLFSSGGPQTRCEFVRMKGPQGKGHAEMAVTKPKGSGVETPTSEPGFCATDMWDSEWEEDCEEYYNYRHQRRLSDPSANLNNFSRYGWRTKNATDPGGSAYGGSKARSENEGLDCLANEVSEIEAGDLRDDRPASSSASIVDTSPVQQGGSSKSPTAGNGTARHRADPLEGPPCVPSDKLAASSSRTAGCCSCFGRPGRKRWSTDADSVQMSEVYAPCPACGGGEADRDEEAETGRTASERKRLESLELHDSPACLATVSKGRSPLMKHRNVLIVESELEFAGGAKVLTGPQPSTANDKGTAVKKKPAADALGTVRRRENGSKASQSPKKRLSTPVFRSKRSNSSTETADPASGSKSANGKAKASNAINNNTGIHRRSAPPSTATEATEATEEYEMADDAVSLNGGDLTAANGEPSTAAAPIDPKQRIRVNGREEFPAERNNRAANGNGNQAGGEKLATTVANIKEHRERRTSTNTVRSSAGGNGAAPGNGSGRFSLIYRRSKSSSASPPVVAGKREDKKGKHSGVLSSEAGRKKSPPVLGVEGKKEAEVGPVPAAEREAKPEKPPEKEETDLSTGAVIDGDINGNPDETTAPTTTTTDAKTESTDGQETTEESELSNRAIWAALKELRAKKECSTLPKVKKPSYNSFYVRPTILTGDAAGRDGATGPDGAAVTPPAGVNTIPSRRTPDGTNIYYLCDYHPRRHQHHHGDKELDDGAYNPLWTTKGFTQTFHFWKENRRQQSTPLNAFLTYVTLPWWSIAKALVENGESCSKTPIVDGRTVSSVKQPGDNGYRLAIRDEPTGYEPGKIYNLFIVGSRTHAKLQQFTHFTLVAHARNGAKQYLAGPRRVGRFQLFSDALTKFHDQCVNTVTQADDFPKTEVQVMWVAPAAGSGCVSISAMVYESEQQWFADEGALTKVLCEHQPVPRLQKGECCACDEAKYSLTFEGIWSNETHPKDYPFAIWLTHFSDVIGASHDTNFSFWGENHIATDGFRMLAEWGSVRLLETELRAKGARLRTLIKAAGLWYPRVNANTTSNFRVDRKHHKISLASMFGPSPDWVVGVSGLDLCRPDCTWTESLDVDLYPWDAGTDSGISYMSANAETQPRERMHRITTLYPEDPRAPFYNPRSAEMTPLARLYLRRERVMARSCDEQFLQAQVLELAENTEEETRPECATTEYTDWTPCSVTCGKGIRMRTREYLRPDVAAGGRCNRQLIGKEMCVAEVPECEEGAAGEDASAEDMGQSAATVDEAGEGVGVCRTTRWSEWSECSVSCGIGVTMRTRTFLENMGRKKCPHISVVEKQKCMQPDCSITDMEAPDPLCPVTAWSDWSPCSATCGKGVQIRTRLLLLAPEEQDRCQNRIELNQQRPCTDKADCLYDTFTAQEICSQSPEAGPCRGRYQRYAYDSTKGTCVPFYYGGCRGNRNNFLTADDCMNTCTRSRLETSTGLPPAAATPDPFEALPVDCVLSDWSEWTPCSVTCGTGRSERVRSIVTHPRNGGQPCPPRIVKRRKCTGPPCN</sequence>
<feature type="region of interest" description="Disordered" evidence="12">
    <location>
        <begin position="409"/>
        <end position="466"/>
    </location>
</feature>
<feature type="compositionally biased region" description="Polar residues" evidence="12">
    <location>
        <begin position="419"/>
        <end position="444"/>
    </location>
</feature>
<evidence type="ECO:0000259" key="13">
    <source>
        <dbReference type="PROSITE" id="PS50279"/>
    </source>
</evidence>
<feature type="compositionally biased region" description="Basic and acidic residues" evidence="12">
    <location>
        <begin position="841"/>
        <end position="853"/>
    </location>
</feature>
<feature type="region of interest" description="Disordered" evidence="12">
    <location>
        <begin position="372"/>
        <end position="395"/>
    </location>
</feature>
<evidence type="ECO:0000256" key="10">
    <source>
        <dbReference type="ARBA" id="ARBA00023180"/>
    </source>
</evidence>
<dbReference type="InterPro" id="IPR009465">
    <property type="entry name" value="Spondin_N"/>
</dbReference>
<organism evidence="16 17">
    <name type="scientific">Anopheles merus</name>
    <name type="common">Mosquito</name>
    <dbReference type="NCBI Taxonomy" id="30066"/>
    <lineage>
        <taxon>Eukaryota</taxon>
        <taxon>Metazoa</taxon>
        <taxon>Ecdysozoa</taxon>
        <taxon>Arthropoda</taxon>
        <taxon>Hexapoda</taxon>
        <taxon>Insecta</taxon>
        <taxon>Pterygota</taxon>
        <taxon>Neoptera</taxon>
        <taxon>Endopterygota</taxon>
        <taxon>Diptera</taxon>
        <taxon>Nematocera</taxon>
        <taxon>Culicoidea</taxon>
        <taxon>Culicidae</taxon>
        <taxon>Anophelinae</taxon>
        <taxon>Anopheles</taxon>
    </lineage>
</organism>
<dbReference type="Gene3D" id="2.60.40.4060">
    <property type="entry name" value="Reeler domain"/>
    <property type="match status" value="1"/>
</dbReference>
<feature type="region of interest" description="Disordered" evidence="12">
    <location>
        <begin position="505"/>
        <end position="527"/>
    </location>
</feature>
<dbReference type="CDD" id="cd00109">
    <property type="entry name" value="Kunitz-type"/>
    <property type="match status" value="1"/>
</dbReference>
<evidence type="ECO:0000256" key="5">
    <source>
        <dbReference type="ARBA" id="ARBA00022723"/>
    </source>
</evidence>
<feature type="domain" description="Spondin" evidence="15">
    <location>
        <begin position="1213"/>
        <end position="1403"/>
    </location>
</feature>
<evidence type="ECO:0000256" key="11">
    <source>
        <dbReference type="ARBA" id="ARBA00030964"/>
    </source>
</evidence>
<dbReference type="PANTHER" id="PTHR11311">
    <property type="entry name" value="SPONDIN"/>
    <property type="match status" value="1"/>
</dbReference>
<evidence type="ECO:0000256" key="1">
    <source>
        <dbReference type="ARBA" id="ARBA00004498"/>
    </source>
</evidence>
<feature type="domain" description="Reelin" evidence="14">
    <location>
        <begin position="1040"/>
        <end position="1216"/>
    </location>
</feature>
<keyword evidence="4" id="KW-0272">Extracellular matrix</keyword>
<dbReference type="Gene3D" id="4.10.410.10">
    <property type="entry name" value="Pancreatic trypsin inhibitor Kunitz domain"/>
    <property type="match status" value="1"/>
</dbReference>
<name>A0A182US71_ANOME</name>
<dbReference type="InterPro" id="IPR042307">
    <property type="entry name" value="Reeler_sf"/>
</dbReference>
<dbReference type="SUPFAM" id="SSF57362">
    <property type="entry name" value="BPTI-like"/>
    <property type="match status" value="1"/>
</dbReference>
<dbReference type="Proteomes" id="UP000075903">
    <property type="component" value="Unassembled WGS sequence"/>
</dbReference>
<dbReference type="Pfam" id="PF06468">
    <property type="entry name" value="Spond_N"/>
    <property type="match status" value="1"/>
</dbReference>
<dbReference type="InterPro" id="IPR036880">
    <property type="entry name" value="Kunitz_BPTI_sf"/>
</dbReference>
<dbReference type="EnsemblMetazoa" id="AMEM002705-RA">
    <property type="protein sequence ID" value="AMEM002705-PA"/>
    <property type="gene ID" value="AMEM002705"/>
</dbReference>
<dbReference type="SMART" id="SM00209">
    <property type="entry name" value="TSP1"/>
    <property type="match status" value="4"/>
</dbReference>
<dbReference type="PROSITE" id="PS51019">
    <property type="entry name" value="REELIN"/>
    <property type="match status" value="1"/>
</dbReference>
<protein>
    <recommendedName>
        <fullName evidence="2">Spondin-1</fullName>
    </recommendedName>
    <alternativeName>
        <fullName evidence="11">F-spondin</fullName>
    </alternativeName>
</protein>
<dbReference type="STRING" id="30066.A0A182US71"/>
<dbReference type="PRINTS" id="PR00759">
    <property type="entry name" value="BASICPTASE"/>
</dbReference>
<dbReference type="Gene3D" id="2.20.100.10">
    <property type="entry name" value="Thrombospondin type-1 (TSP1) repeat"/>
    <property type="match status" value="4"/>
</dbReference>
<keyword evidence="6" id="KW-0732">Signal</keyword>
<dbReference type="VEuPathDB" id="VectorBase:AMEM21_011379"/>
<feature type="region of interest" description="Disordered" evidence="12">
    <location>
        <begin position="308"/>
        <end position="330"/>
    </location>
</feature>
<feature type="compositionally biased region" description="Basic and acidic residues" evidence="12">
    <location>
        <begin position="716"/>
        <end position="727"/>
    </location>
</feature>
<dbReference type="CDD" id="cd08544">
    <property type="entry name" value="Reeler"/>
    <property type="match status" value="1"/>
</dbReference>
<dbReference type="GO" id="GO:0031012">
    <property type="term" value="C:extracellular matrix"/>
    <property type="evidence" value="ECO:0007669"/>
    <property type="project" value="TreeGrafter"/>
</dbReference>
<dbReference type="InterPro" id="IPR051418">
    <property type="entry name" value="Spondin/Thrombospondin_T1"/>
</dbReference>
<dbReference type="PROSITE" id="PS00280">
    <property type="entry name" value="BPTI_KUNITZ_1"/>
    <property type="match status" value="1"/>
</dbReference>
<evidence type="ECO:0000313" key="17">
    <source>
        <dbReference type="Proteomes" id="UP000075903"/>
    </source>
</evidence>
<evidence type="ECO:0000256" key="8">
    <source>
        <dbReference type="ARBA" id="ARBA00022889"/>
    </source>
</evidence>
<dbReference type="Pfam" id="PF00014">
    <property type="entry name" value="Kunitz_BPTI"/>
    <property type="match status" value="1"/>
</dbReference>
<dbReference type="InterPro" id="IPR044004">
    <property type="entry name" value="TSP1_spondin_dom"/>
</dbReference>
<feature type="domain" description="BPTI/Kunitz inhibitor" evidence="13">
    <location>
        <begin position="1670"/>
        <end position="1720"/>
    </location>
</feature>
<dbReference type="Pfam" id="PF09741">
    <property type="entry name" value="DUF2045"/>
    <property type="match status" value="1"/>
</dbReference>
<dbReference type="SMART" id="SM00131">
    <property type="entry name" value="KU"/>
    <property type="match status" value="1"/>
</dbReference>
<dbReference type="PROSITE" id="PS50092">
    <property type="entry name" value="TSP1"/>
    <property type="match status" value="4"/>
</dbReference>
<dbReference type="InterPro" id="IPR036383">
    <property type="entry name" value="TSP1_rpt_sf"/>
</dbReference>
<dbReference type="InterPro" id="IPR038678">
    <property type="entry name" value="Spondin_N_sf"/>
</dbReference>
<feature type="compositionally biased region" description="Acidic residues" evidence="12">
    <location>
        <begin position="674"/>
        <end position="683"/>
    </location>
</feature>
<feature type="compositionally biased region" description="Low complexity" evidence="12">
    <location>
        <begin position="789"/>
        <end position="798"/>
    </location>
</feature>
<dbReference type="GO" id="GO:0046872">
    <property type="term" value="F:metal ion binding"/>
    <property type="evidence" value="ECO:0007669"/>
    <property type="project" value="UniProtKB-KW"/>
</dbReference>
<dbReference type="GO" id="GO:0004867">
    <property type="term" value="F:serine-type endopeptidase inhibitor activity"/>
    <property type="evidence" value="ECO:0007669"/>
    <property type="project" value="InterPro"/>
</dbReference>
<keyword evidence="10" id="KW-0325">Glycoprotein</keyword>
<dbReference type="InterPro" id="IPR019141">
    <property type="entry name" value="DUF2045"/>
</dbReference>
<evidence type="ECO:0000256" key="12">
    <source>
        <dbReference type="SAM" id="MobiDB-lite"/>
    </source>
</evidence>
<feature type="region of interest" description="Disordered" evidence="12">
    <location>
        <begin position="571"/>
        <end position="903"/>
    </location>
</feature>
<feature type="compositionally biased region" description="Low complexity" evidence="12">
    <location>
        <begin position="637"/>
        <end position="656"/>
    </location>
</feature>
<keyword evidence="8" id="KW-0130">Cell adhesion</keyword>
<evidence type="ECO:0000259" key="15">
    <source>
        <dbReference type="PROSITE" id="PS51020"/>
    </source>
</evidence>
<evidence type="ECO:0000256" key="2">
    <source>
        <dbReference type="ARBA" id="ARBA00019594"/>
    </source>
</evidence>
<comment type="subcellular location">
    <subcellularLocation>
        <location evidence="1">Secreted</location>
        <location evidence="1">Extracellular space</location>
        <location evidence="1">Extracellular matrix</location>
    </subcellularLocation>
</comment>
<dbReference type="PANTHER" id="PTHR11311:SF23">
    <property type="entry name" value="SPONDIN-1"/>
    <property type="match status" value="1"/>
</dbReference>
<keyword evidence="17" id="KW-1185">Reference proteome</keyword>
<dbReference type="Pfam" id="PF19028">
    <property type="entry name" value="TSP1_spondin"/>
    <property type="match status" value="1"/>
</dbReference>
<keyword evidence="9" id="KW-1015">Disulfide bond</keyword>
<proteinExistence type="predicted"/>